<proteinExistence type="predicted"/>
<accession>A0A919RLY0</accession>
<reference evidence="1" key="1">
    <citation type="submission" date="2021-01" db="EMBL/GenBank/DDBJ databases">
        <title>Whole genome shotgun sequence of Sinosporangium siamense NBRC 109515.</title>
        <authorList>
            <person name="Komaki H."/>
            <person name="Tamura T."/>
        </authorList>
    </citation>
    <scope>NUCLEOTIDE SEQUENCE</scope>
    <source>
        <strain evidence="1">NBRC 109515</strain>
    </source>
</reference>
<gene>
    <name evidence="1" type="ORF">Ssi02_54860</name>
</gene>
<evidence type="ECO:0000313" key="2">
    <source>
        <dbReference type="Proteomes" id="UP000606172"/>
    </source>
</evidence>
<name>A0A919RLY0_9ACTN</name>
<evidence type="ECO:0000313" key="1">
    <source>
        <dbReference type="EMBL" id="GII95255.1"/>
    </source>
</evidence>
<sequence>MLSILRTFCETGSIGPVSCGMSLAHVQDLIGPFDHRQEPPSAHCLHIWQDLELLVDTGTGLVVQVGLLAGGWGELRLPAALGGVFGTPEMGPSVDAVLRALDKAGVTWSEAPEQVVGDEARVVRVEETGVLLHFHPYEGKGCPHGDAGLLALHCATRSA</sequence>
<dbReference type="AlphaFoldDB" id="A0A919RLY0"/>
<dbReference type="EMBL" id="BOOW01000034">
    <property type="protein sequence ID" value="GII95255.1"/>
    <property type="molecule type" value="Genomic_DNA"/>
</dbReference>
<keyword evidence="2" id="KW-1185">Reference proteome</keyword>
<protein>
    <submittedName>
        <fullName evidence="1">Uncharacterized protein</fullName>
    </submittedName>
</protein>
<dbReference type="Proteomes" id="UP000606172">
    <property type="component" value="Unassembled WGS sequence"/>
</dbReference>
<organism evidence="1 2">
    <name type="scientific">Sinosporangium siamense</name>
    <dbReference type="NCBI Taxonomy" id="1367973"/>
    <lineage>
        <taxon>Bacteria</taxon>
        <taxon>Bacillati</taxon>
        <taxon>Actinomycetota</taxon>
        <taxon>Actinomycetes</taxon>
        <taxon>Streptosporangiales</taxon>
        <taxon>Streptosporangiaceae</taxon>
        <taxon>Sinosporangium</taxon>
    </lineage>
</organism>
<comment type="caution">
    <text evidence="1">The sequence shown here is derived from an EMBL/GenBank/DDBJ whole genome shotgun (WGS) entry which is preliminary data.</text>
</comment>